<dbReference type="InterPro" id="IPR020481">
    <property type="entry name" value="Intracell_prot_inh_BsuPI"/>
</dbReference>
<dbReference type="OrthoDB" id="311964at2157"/>
<dbReference type="EMBL" id="FOIS01000002">
    <property type="protein sequence ID" value="SEV98032.1"/>
    <property type="molecule type" value="Genomic_DNA"/>
</dbReference>
<dbReference type="Gene3D" id="2.60.40.2360">
    <property type="entry name" value="Intracellular proteinase inhibitor BsuPI"/>
    <property type="match status" value="1"/>
</dbReference>
<organism evidence="2 3">
    <name type="scientific">Natrinema salifodinae</name>
    <dbReference type="NCBI Taxonomy" id="1202768"/>
    <lineage>
        <taxon>Archaea</taxon>
        <taxon>Methanobacteriati</taxon>
        <taxon>Methanobacteriota</taxon>
        <taxon>Stenosarchaea group</taxon>
        <taxon>Halobacteria</taxon>
        <taxon>Halobacteriales</taxon>
        <taxon>Natrialbaceae</taxon>
        <taxon>Natrinema</taxon>
    </lineage>
</organism>
<proteinExistence type="predicted"/>
<reference evidence="3" key="1">
    <citation type="submission" date="2016-10" db="EMBL/GenBank/DDBJ databases">
        <authorList>
            <person name="Varghese N."/>
        </authorList>
    </citation>
    <scope>NUCLEOTIDE SEQUENCE [LARGE SCALE GENOMIC DNA]</scope>
    <source>
        <strain evidence="3">CGMCC 1.12284</strain>
    </source>
</reference>
<name>A0A1I0NB56_9EURY</name>
<evidence type="ECO:0000313" key="3">
    <source>
        <dbReference type="Proteomes" id="UP000183275"/>
    </source>
</evidence>
<accession>A0A1I0NB56</accession>
<dbReference type="InterPro" id="IPR038144">
    <property type="entry name" value="IPI"/>
</dbReference>
<sequence>MSLEGSLETAGDDERDAVLFVLTVTNEGDEPIELQFSDACKAEFVLVDGDDTGDGEGEEVWRFTEGRMFAQVLSSETLEPGDSSSYEAEWSDPEPGEYAAVAELRARNETCDARTDVSVS</sequence>
<feature type="domain" description="Intracellular proteinase inhibitor BsuPI" evidence="1">
    <location>
        <begin position="12"/>
        <end position="108"/>
    </location>
</feature>
<dbReference type="RefSeq" id="WP_049988523.1">
    <property type="nucleotide sequence ID" value="NZ_FOIS01000002.1"/>
</dbReference>
<dbReference type="Proteomes" id="UP000183275">
    <property type="component" value="Unassembled WGS sequence"/>
</dbReference>
<evidence type="ECO:0000313" key="2">
    <source>
        <dbReference type="EMBL" id="SEV98032.1"/>
    </source>
</evidence>
<dbReference type="eggNOG" id="arCOG08936">
    <property type="taxonomic scope" value="Archaea"/>
</dbReference>
<gene>
    <name evidence="2" type="ORF">SAMN05216285_1494</name>
</gene>
<keyword evidence="3" id="KW-1185">Reference proteome</keyword>
<dbReference type="Pfam" id="PF12690">
    <property type="entry name" value="BsuPI"/>
    <property type="match status" value="1"/>
</dbReference>
<dbReference type="AlphaFoldDB" id="A0A1I0NB56"/>
<protein>
    <submittedName>
        <fullName evidence="2">Intracellular proteinase inhibitor</fullName>
    </submittedName>
</protein>
<dbReference type="STRING" id="1202768.SAMN05216285_1494"/>
<evidence type="ECO:0000259" key="1">
    <source>
        <dbReference type="Pfam" id="PF12690"/>
    </source>
</evidence>